<dbReference type="STRING" id="1114924.SAMN05216258_102553"/>
<protein>
    <submittedName>
        <fullName evidence="2">Uncharacterized protein</fullName>
    </submittedName>
</protein>
<organism evidence="2 3">
    <name type="scientific">Albimonas pacifica</name>
    <dbReference type="NCBI Taxonomy" id="1114924"/>
    <lineage>
        <taxon>Bacteria</taxon>
        <taxon>Pseudomonadati</taxon>
        <taxon>Pseudomonadota</taxon>
        <taxon>Alphaproteobacteria</taxon>
        <taxon>Rhodobacterales</taxon>
        <taxon>Paracoccaceae</taxon>
        <taxon>Albimonas</taxon>
    </lineage>
</organism>
<keyword evidence="3" id="KW-1185">Reference proteome</keyword>
<evidence type="ECO:0000313" key="3">
    <source>
        <dbReference type="Proteomes" id="UP000199377"/>
    </source>
</evidence>
<feature type="region of interest" description="Disordered" evidence="1">
    <location>
        <begin position="1"/>
        <end position="58"/>
    </location>
</feature>
<dbReference type="Proteomes" id="UP000199377">
    <property type="component" value="Unassembled WGS sequence"/>
</dbReference>
<evidence type="ECO:0000313" key="2">
    <source>
        <dbReference type="EMBL" id="SFH85319.1"/>
    </source>
</evidence>
<name>A0A1I3DFG3_9RHOB</name>
<gene>
    <name evidence="2" type="ORF">SAMN05216258_102553</name>
</gene>
<dbReference type="Pfam" id="PF20135">
    <property type="entry name" value="DUF6525"/>
    <property type="match status" value="1"/>
</dbReference>
<evidence type="ECO:0000256" key="1">
    <source>
        <dbReference type="SAM" id="MobiDB-lite"/>
    </source>
</evidence>
<dbReference type="AlphaFoldDB" id="A0A1I3DFG3"/>
<accession>A0A1I3DFG3</accession>
<dbReference type="EMBL" id="FOQH01000002">
    <property type="protein sequence ID" value="SFH85319.1"/>
    <property type="molecule type" value="Genomic_DNA"/>
</dbReference>
<dbReference type="InterPro" id="IPR045386">
    <property type="entry name" value="DUF6525"/>
</dbReference>
<sequence>MSAPTAPAGAGPALPPPAPRGGGGAMRGEAAAGPPRPAAPGNRGAVPLRARRRAGDPMAEFDRLPPALRRWLAEAALPWSPRSAARAWARARRASGGDEAAALAALDALQARRLGLT</sequence>
<proteinExistence type="predicted"/>
<feature type="compositionally biased region" description="Low complexity" evidence="1">
    <location>
        <begin position="1"/>
        <end position="12"/>
    </location>
</feature>
<feature type="compositionally biased region" description="Low complexity" evidence="1">
    <location>
        <begin position="27"/>
        <end position="47"/>
    </location>
</feature>
<reference evidence="2 3" key="1">
    <citation type="submission" date="2016-10" db="EMBL/GenBank/DDBJ databases">
        <authorList>
            <person name="de Groot N.N."/>
        </authorList>
    </citation>
    <scope>NUCLEOTIDE SEQUENCE [LARGE SCALE GENOMIC DNA]</scope>
    <source>
        <strain evidence="2 3">CGMCC 1.11030</strain>
    </source>
</reference>